<dbReference type="Gene3D" id="3.30.2010.30">
    <property type="match status" value="1"/>
</dbReference>
<dbReference type="InterPro" id="IPR042097">
    <property type="entry name" value="Aminopeptidase_N-like_N_sf"/>
</dbReference>
<evidence type="ECO:0000256" key="8">
    <source>
        <dbReference type="ARBA" id="ARBA00023049"/>
    </source>
</evidence>
<dbReference type="PANTHER" id="PTHR45726:SF3">
    <property type="entry name" value="LEUKOTRIENE A-4 HYDROLASE"/>
    <property type="match status" value="1"/>
</dbReference>
<feature type="active site" description="Proton acceptor" evidence="9">
    <location>
        <position position="293"/>
    </location>
</feature>
<protein>
    <recommendedName>
        <fullName evidence="13">Peptidase M1 leukotriene A4 hydrolase/aminopeptidase C-terminal domain-containing protein</fullName>
    </recommendedName>
</protein>
<feature type="binding site" evidence="11">
    <location>
        <position position="315"/>
    </location>
    <ligand>
        <name>Zn(2+)</name>
        <dbReference type="ChEBI" id="CHEBI:29105"/>
        <note>catalytic</note>
    </ligand>
</feature>
<keyword evidence="12" id="KW-0472">Membrane</keyword>
<dbReference type="SMART" id="SM01263">
    <property type="entry name" value="Leuk-A4-hydro_C"/>
    <property type="match status" value="1"/>
</dbReference>
<keyword evidence="8" id="KW-0482">Metalloprotease</keyword>
<evidence type="ECO:0000313" key="14">
    <source>
        <dbReference type="EMBL" id="KAL3797745.1"/>
    </source>
</evidence>
<name>A0ABD3QID1_9STRA</name>
<dbReference type="Pfam" id="PF09127">
    <property type="entry name" value="Leuk-A4-hydro_C"/>
    <property type="match status" value="1"/>
</dbReference>
<dbReference type="SUPFAM" id="SSF55486">
    <property type="entry name" value="Metalloproteases ('zincins'), catalytic domain"/>
    <property type="match status" value="1"/>
</dbReference>
<dbReference type="AlphaFoldDB" id="A0ABD3QID1"/>
<evidence type="ECO:0000256" key="11">
    <source>
        <dbReference type="PIRSR" id="PIRSR634015-3"/>
    </source>
</evidence>
<dbReference type="PANTHER" id="PTHR45726">
    <property type="entry name" value="LEUKOTRIENE A-4 HYDROLASE"/>
    <property type="match status" value="1"/>
</dbReference>
<dbReference type="InterPro" id="IPR027268">
    <property type="entry name" value="Peptidase_M4/M1_CTD_sf"/>
</dbReference>
<comment type="cofactor">
    <cofactor evidence="11">
        <name>Zn(2+)</name>
        <dbReference type="ChEBI" id="CHEBI:29105"/>
    </cofactor>
    <text evidence="11">Binds 1 zinc ion per subunit.</text>
</comment>
<proteinExistence type="inferred from homology"/>
<evidence type="ECO:0000256" key="4">
    <source>
        <dbReference type="ARBA" id="ARBA00022670"/>
    </source>
</evidence>
<dbReference type="FunFam" id="2.60.40.1730:FF:000004">
    <property type="entry name" value="Leukotriene A(4) hydrolase"/>
    <property type="match status" value="1"/>
</dbReference>
<dbReference type="FunFam" id="1.10.390.10:FF:000003">
    <property type="entry name" value="Leukotriene A(4) hydrolase"/>
    <property type="match status" value="1"/>
</dbReference>
<evidence type="ECO:0000256" key="2">
    <source>
        <dbReference type="ARBA" id="ARBA00010136"/>
    </source>
</evidence>
<sequence length="645" mass="72358">MAVTLDPSSLSNPHQAILTHLSWEATVDFTSRRFLAKAKYTVKIFSDCDSLRLDTSELDIHSVSVDGTPVAFSLGVPDKSKSHLGSCLEIALPPSLGKTATVLITYATTRNCSATQWLPPQQTAGKKYPYVFTQCQAIHARSLLPCMDCPSVKMTYDACVTVPSWATCVMSALSQTKTSTTDTNTYTFSQPVPIPSYLFALAIGELSSRDISQRCRVWSEPSMVENVAYEFGQVEEFVKVAEGLTMEYQWGRYDILCLPPSFPYGGMENPCLTFVTPTLLAGDRSLADVVAHEAAHSWSGNLVTNETWEHFWLNEGWTIFLQRKIMTKIHGDPKFFDFDAISGWEDLKDSVKEMPDKYTKLIPDLGDGDPDDAFSSVPYEKGFNLLYSLEKLVGADTFAEFTKAYFDEFKFGVINSQKFRSFFEEYFKNNSCVMKFDWDTWLYKPGMPAIPNFDRTLSSACESLADAWLSVNGDATKIPKTDISGWSTSQKICFLDALMSKCTDREQPLPMSTVSMMKTAYSMHETRNAEVLHRFCMISIESGDASIIPVVVRFITTQGRMKFVRPLYRALFLSEMGKDAAVATFLKHRNFYHPVCAKMLAKDLKLDQVQDAKKSTTHFQKHLLIGAMMAATSAIAIALLRSKRR</sequence>
<evidence type="ECO:0000256" key="3">
    <source>
        <dbReference type="ARBA" id="ARBA00022490"/>
    </source>
</evidence>
<dbReference type="Pfam" id="PF17900">
    <property type="entry name" value="Peptidase_M1_N"/>
    <property type="match status" value="1"/>
</dbReference>
<dbReference type="InterPro" id="IPR014782">
    <property type="entry name" value="Peptidase_M1_dom"/>
</dbReference>
<evidence type="ECO:0000313" key="15">
    <source>
        <dbReference type="Proteomes" id="UP001516023"/>
    </source>
</evidence>
<feature type="active site" description="Proton donor" evidence="9">
    <location>
        <position position="379"/>
    </location>
</feature>
<keyword evidence="15" id="KW-1185">Reference proteome</keyword>
<organism evidence="14 15">
    <name type="scientific">Cyclotella cryptica</name>
    <dbReference type="NCBI Taxonomy" id="29204"/>
    <lineage>
        <taxon>Eukaryota</taxon>
        <taxon>Sar</taxon>
        <taxon>Stramenopiles</taxon>
        <taxon>Ochrophyta</taxon>
        <taxon>Bacillariophyta</taxon>
        <taxon>Coscinodiscophyceae</taxon>
        <taxon>Thalassiosirophycidae</taxon>
        <taxon>Stephanodiscales</taxon>
        <taxon>Stephanodiscaceae</taxon>
        <taxon>Cyclotella</taxon>
    </lineage>
</organism>
<dbReference type="InterPro" id="IPR015211">
    <property type="entry name" value="Peptidase_M1_C"/>
</dbReference>
<dbReference type="InterPro" id="IPR016024">
    <property type="entry name" value="ARM-type_fold"/>
</dbReference>
<feature type="transmembrane region" description="Helical" evidence="12">
    <location>
        <begin position="623"/>
        <end position="640"/>
    </location>
</feature>
<dbReference type="GO" id="GO:0005737">
    <property type="term" value="C:cytoplasm"/>
    <property type="evidence" value="ECO:0007669"/>
    <property type="project" value="UniProtKB-SubCell"/>
</dbReference>
<keyword evidence="6" id="KW-0378">Hydrolase</keyword>
<gene>
    <name evidence="14" type="ORF">HJC23_000290</name>
</gene>
<comment type="subcellular location">
    <subcellularLocation>
        <location evidence="1">Cytoplasm</location>
    </subcellularLocation>
</comment>
<comment type="similarity">
    <text evidence="2">Belongs to the peptidase M1 family.</text>
</comment>
<accession>A0ABD3QID1</accession>
<dbReference type="PRINTS" id="PR00756">
    <property type="entry name" value="ALADIPTASE"/>
</dbReference>
<evidence type="ECO:0000256" key="1">
    <source>
        <dbReference type="ARBA" id="ARBA00004496"/>
    </source>
</evidence>
<evidence type="ECO:0000256" key="7">
    <source>
        <dbReference type="ARBA" id="ARBA00022833"/>
    </source>
</evidence>
<dbReference type="Pfam" id="PF01433">
    <property type="entry name" value="Peptidase_M1"/>
    <property type="match status" value="1"/>
</dbReference>
<reference evidence="14 15" key="1">
    <citation type="journal article" date="2020" name="G3 (Bethesda)">
        <title>Improved Reference Genome for Cyclotella cryptica CCMP332, a Model for Cell Wall Morphogenesis, Salinity Adaptation, and Lipid Production in Diatoms (Bacillariophyta).</title>
        <authorList>
            <person name="Roberts W.R."/>
            <person name="Downey K.M."/>
            <person name="Ruck E.C."/>
            <person name="Traller J.C."/>
            <person name="Alverson A.J."/>
        </authorList>
    </citation>
    <scope>NUCLEOTIDE SEQUENCE [LARGE SCALE GENOMIC DNA]</scope>
    <source>
        <strain evidence="14 15">CCMP332</strain>
    </source>
</reference>
<feature type="domain" description="Peptidase M1 leukotriene A4 hydrolase/aminopeptidase C-terminal" evidence="13">
    <location>
        <begin position="456"/>
        <end position="604"/>
    </location>
</feature>
<dbReference type="SUPFAM" id="SSF48371">
    <property type="entry name" value="ARM repeat"/>
    <property type="match status" value="1"/>
</dbReference>
<keyword evidence="5 11" id="KW-0479">Metal-binding</keyword>
<dbReference type="GO" id="GO:0070006">
    <property type="term" value="F:metalloaminopeptidase activity"/>
    <property type="evidence" value="ECO:0007669"/>
    <property type="project" value="UniProtKB-ARBA"/>
</dbReference>
<dbReference type="Gene3D" id="1.10.390.10">
    <property type="entry name" value="Neutral Protease Domain 2"/>
    <property type="match status" value="1"/>
</dbReference>
<keyword evidence="4" id="KW-0645">Protease</keyword>
<dbReference type="InterPro" id="IPR001930">
    <property type="entry name" value="Peptidase_M1"/>
</dbReference>
<dbReference type="InterPro" id="IPR045357">
    <property type="entry name" value="Aminopeptidase_N-like_N"/>
</dbReference>
<evidence type="ECO:0000256" key="12">
    <source>
        <dbReference type="SAM" id="Phobius"/>
    </source>
</evidence>
<keyword evidence="7 11" id="KW-0862">Zinc</keyword>
<dbReference type="GO" id="GO:0046872">
    <property type="term" value="F:metal ion binding"/>
    <property type="evidence" value="ECO:0007669"/>
    <property type="project" value="UniProtKB-KW"/>
</dbReference>
<keyword evidence="12" id="KW-0812">Transmembrane</keyword>
<dbReference type="Gene3D" id="1.25.40.320">
    <property type="entry name" value="Peptidase M1, leukotriene A4 hydrolase/aminopeptidase C-terminal domain"/>
    <property type="match status" value="1"/>
</dbReference>
<dbReference type="SUPFAM" id="SSF63737">
    <property type="entry name" value="Leukotriene A4 hydrolase N-terminal domain"/>
    <property type="match status" value="1"/>
</dbReference>
<keyword evidence="3" id="KW-0963">Cytoplasm</keyword>
<dbReference type="CDD" id="cd09599">
    <property type="entry name" value="M1_LTA4H"/>
    <property type="match status" value="1"/>
</dbReference>
<dbReference type="InterPro" id="IPR034015">
    <property type="entry name" value="M1_LTA4H"/>
</dbReference>
<dbReference type="Proteomes" id="UP001516023">
    <property type="component" value="Unassembled WGS sequence"/>
</dbReference>
<evidence type="ECO:0000256" key="10">
    <source>
        <dbReference type="PIRSR" id="PIRSR634015-2"/>
    </source>
</evidence>
<evidence type="ECO:0000256" key="6">
    <source>
        <dbReference type="ARBA" id="ARBA00022801"/>
    </source>
</evidence>
<evidence type="ECO:0000256" key="9">
    <source>
        <dbReference type="PIRSR" id="PIRSR634015-1"/>
    </source>
</evidence>
<dbReference type="InterPro" id="IPR038502">
    <property type="entry name" value="M1_LTA-4_hydro/amino_C_sf"/>
</dbReference>
<feature type="binding site" evidence="11">
    <location>
        <position position="296"/>
    </location>
    <ligand>
        <name>Zn(2+)</name>
        <dbReference type="ChEBI" id="CHEBI:29105"/>
        <note>catalytic</note>
    </ligand>
</feature>
<evidence type="ECO:0000256" key="5">
    <source>
        <dbReference type="ARBA" id="ARBA00022723"/>
    </source>
</evidence>
<dbReference type="InterPro" id="IPR049980">
    <property type="entry name" value="LTA4H_cat"/>
</dbReference>
<dbReference type="FunFam" id="3.30.2010.30:FF:000001">
    <property type="entry name" value="Leukotriene A(4) hydrolase"/>
    <property type="match status" value="1"/>
</dbReference>
<dbReference type="EMBL" id="JABMIG020000052">
    <property type="protein sequence ID" value="KAL3797745.1"/>
    <property type="molecule type" value="Genomic_DNA"/>
</dbReference>
<dbReference type="GO" id="GO:0006508">
    <property type="term" value="P:proteolysis"/>
    <property type="evidence" value="ECO:0007669"/>
    <property type="project" value="UniProtKB-KW"/>
</dbReference>
<feature type="binding site" evidence="10">
    <location>
        <begin position="560"/>
        <end position="562"/>
    </location>
    <ligand>
        <name>a peptide</name>
        <dbReference type="ChEBI" id="CHEBI:60466"/>
    </ligand>
</feature>
<dbReference type="Gene3D" id="2.60.40.1730">
    <property type="entry name" value="tricorn interacting facor f3 domain"/>
    <property type="match status" value="1"/>
</dbReference>
<feature type="binding site" evidence="10">
    <location>
        <begin position="134"/>
        <end position="136"/>
    </location>
    <ligand>
        <name>a peptide</name>
        <dbReference type="ChEBI" id="CHEBI:60466"/>
    </ligand>
</feature>
<evidence type="ECO:0000259" key="13">
    <source>
        <dbReference type="SMART" id="SM01263"/>
    </source>
</evidence>
<feature type="binding site" evidence="11">
    <location>
        <position position="292"/>
    </location>
    <ligand>
        <name>Zn(2+)</name>
        <dbReference type="ChEBI" id="CHEBI:29105"/>
        <note>catalytic</note>
    </ligand>
</feature>
<keyword evidence="12" id="KW-1133">Transmembrane helix</keyword>
<comment type="caution">
    <text evidence="14">The sequence shown here is derived from an EMBL/GenBank/DDBJ whole genome shotgun (WGS) entry which is preliminary data.</text>
</comment>
<dbReference type="FunFam" id="1.25.40.320:FF:000001">
    <property type="entry name" value="Leukotriene A(4) hydrolase"/>
    <property type="match status" value="1"/>
</dbReference>
<feature type="binding site" evidence="10">
    <location>
        <begin position="263"/>
        <end position="268"/>
    </location>
    <ligand>
        <name>a peptide</name>
        <dbReference type="ChEBI" id="CHEBI:60466"/>
    </ligand>
</feature>